<organism evidence="1 2">
    <name type="scientific">Dreissena polymorpha</name>
    <name type="common">Zebra mussel</name>
    <name type="synonym">Mytilus polymorpha</name>
    <dbReference type="NCBI Taxonomy" id="45954"/>
    <lineage>
        <taxon>Eukaryota</taxon>
        <taxon>Metazoa</taxon>
        <taxon>Spiralia</taxon>
        <taxon>Lophotrochozoa</taxon>
        <taxon>Mollusca</taxon>
        <taxon>Bivalvia</taxon>
        <taxon>Autobranchia</taxon>
        <taxon>Heteroconchia</taxon>
        <taxon>Euheterodonta</taxon>
        <taxon>Imparidentia</taxon>
        <taxon>Neoheterodontei</taxon>
        <taxon>Myida</taxon>
        <taxon>Dreissenoidea</taxon>
        <taxon>Dreissenidae</taxon>
        <taxon>Dreissena</taxon>
    </lineage>
</organism>
<dbReference type="Proteomes" id="UP000828390">
    <property type="component" value="Unassembled WGS sequence"/>
</dbReference>
<dbReference type="EMBL" id="JAIWYP010000007">
    <property type="protein sequence ID" value="KAH3802935.1"/>
    <property type="molecule type" value="Genomic_DNA"/>
</dbReference>
<protein>
    <submittedName>
        <fullName evidence="1">Uncharacterized protein</fullName>
    </submittedName>
</protein>
<keyword evidence="2" id="KW-1185">Reference proteome</keyword>
<name>A0A9D4FUN9_DREPO</name>
<gene>
    <name evidence="1" type="ORF">DPMN_156633</name>
</gene>
<proteinExistence type="predicted"/>
<comment type="caution">
    <text evidence="1">The sequence shown here is derived from an EMBL/GenBank/DDBJ whole genome shotgun (WGS) entry which is preliminary data.</text>
</comment>
<accession>A0A9D4FUN9</accession>
<dbReference type="AlphaFoldDB" id="A0A9D4FUN9"/>
<evidence type="ECO:0000313" key="2">
    <source>
        <dbReference type="Proteomes" id="UP000828390"/>
    </source>
</evidence>
<reference evidence="1" key="1">
    <citation type="journal article" date="2019" name="bioRxiv">
        <title>The Genome of the Zebra Mussel, Dreissena polymorpha: A Resource for Invasive Species Research.</title>
        <authorList>
            <person name="McCartney M.A."/>
            <person name="Auch B."/>
            <person name="Kono T."/>
            <person name="Mallez S."/>
            <person name="Zhang Y."/>
            <person name="Obille A."/>
            <person name="Becker A."/>
            <person name="Abrahante J.E."/>
            <person name="Garbe J."/>
            <person name="Badalamenti J.P."/>
            <person name="Herman A."/>
            <person name="Mangelson H."/>
            <person name="Liachko I."/>
            <person name="Sullivan S."/>
            <person name="Sone E.D."/>
            <person name="Koren S."/>
            <person name="Silverstein K.A.T."/>
            <person name="Beckman K.B."/>
            <person name="Gohl D.M."/>
        </authorList>
    </citation>
    <scope>NUCLEOTIDE SEQUENCE</scope>
    <source>
        <strain evidence="1">Duluth1</strain>
        <tissue evidence="1">Whole animal</tissue>
    </source>
</reference>
<reference evidence="1" key="2">
    <citation type="submission" date="2020-11" db="EMBL/GenBank/DDBJ databases">
        <authorList>
            <person name="McCartney M.A."/>
            <person name="Auch B."/>
            <person name="Kono T."/>
            <person name="Mallez S."/>
            <person name="Becker A."/>
            <person name="Gohl D.M."/>
            <person name="Silverstein K.A.T."/>
            <person name="Koren S."/>
            <person name="Bechman K.B."/>
            <person name="Herman A."/>
            <person name="Abrahante J.E."/>
            <person name="Garbe J."/>
        </authorList>
    </citation>
    <scope>NUCLEOTIDE SEQUENCE</scope>
    <source>
        <strain evidence="1">Duluth1</strain>
        <tissue evidence="1">Whole animal</tissue>
    </source>
</reference>
<sequence>MAVVEEVVAAVSLVVKGATELPELWPALNKYVYLGITARVLILSLDGWTD</sequence>
<evidence type="ECO:0000313" key="1">
    <source>
        <dbReference type="EMBL" id="KAH3802935.1"/>
    </source>
</evidence>